<accession>A0A815U2P3</accession>
<evidence type="ECO:0000313" key="9">
    <source>
        <dbReference type="EMBL" id="CAF4324426.1"/>
    </source>
</evidence>
<dbReference type="Proteomes" id="UP000663834">
    <property type="component" value="Unassembled WGS sequence"/>
</dbReference>
<organism evidence="3 10">
    <name type="scientific">Rotaria magnacalcarata</name>
    <dbReference type="NCBI Taxonomy" id="392030"/>
    <lineage>
        <taxon>Eukaryota</taxon>
        <taxon>Metazoa</taxon>
        <taxon>Spiralia</taxon>
        <taxon>Gnathifera</taxon>
        <taxon>Rotifera</taxon>
        <taxon>Eurotatoria</taxon>
        <taxon>Bdelloidea</taxon>
        <taxon>Philodinida</taxon>
        <taxon>Philodinidae</taxon>
        <taxon>Rotaria</taxon>
    </lineage>
</organism>
<evidence type="ECO:0000313" key="10">
    <source>
        <dbReference type="Proteomes" id="UP000663834"/>
    </source>
</evidence>
<evidence type="ECO:0000313" key="2">
    <source>
        <dbReference type="EMBL" id="CAF1086901.1"/>
    </source>
</evidence>
<name>A0A815U2P3_9BILA</name>
<evidence type="ECO:0000313" key="7">
    <source>
        <dbReference type="EMBL" id="CAF4211366.1"/>
    </source>
</evidence>
<dbReference type="AlphaFoldDB" id="A0A815U2P3"/>
<dbReference type="Proteomes" id="UP000663855">
    <property type="component" value="Unassembled WGS sequence"/>
</dbReference>
<dbReference type="EMBL" id="CAJNOW010007303">
    <property type="protein sequence ID" value="CAF1510199.1"/>
    <property type="molecule type" value="Genomic_DNA"/>
</dbReference>
<evidence type="ECO:0000313" key="5">
    <source>
        <dbReference type="EMBL" id="CAF2204423.1"/>
    </source>
</evidence>
<evidence type="ECO:0000313" key="6">
    <source>
        <dbReference type="EMBL" id="CAF4163321.1"/>
    </source>
</evidence>
<evidence type="ECO:0000313" key="11">
    <source>
        <dbReference type="Proteomes" id="UP000663866"/>
    </source>
</evidence>
<dbReference type="Proteomes" id="UP000663824">
    <property type="component" value="Unassembled WGS sequence"/>
</dbReference>
<comment type="caution">
    <text evidence="3">The sequence shown here is derived from an EMBL/GenBank/DDBJ whole genome shotgun (WGS) entry which is preliminary data.</text>
</comment>
<evidence type="ECO:0000256" key="1">
    <source>
        <dbReference type="SAM" id="SignalP"/>
    </source>
</evidence>
<dbReference type="Proteomes" id="UP000681720">
    <property type="component" value="Unassembled WGS sequence"/>
</dbReference>
<dbReference type="Proteomes" id="UP000663856">
    <property type="component" value="Unassembled WGS sequence"/>
</dbReference>
<reference evidence="3" key="1">
    <citation type="submission" date="2021-02" db="EMBL/GenBank/DDBJ databases">
        <authorList>
            <person name="Nowell W R."/>
        </authorList>
    </citation>
    <scope>NUCLEOTIDE SEQUENCE</scope>
</reference>
<evidence type="ECO:0000313" key="4">
    <source>
        <dbReference type="EMBL" id="CAF2122058.1"/>
    </source>
</evidence>
<keyword evidence="1" id="KW-0732">Signal</keyword>
<dbReference type="EMBL" id="CAJOBI010020219">
    <property type="protein sequence ID" value="CAF4211366.1"/>
    <property type="molecule type" value="Genomic_DNA"/>
</dbReference>
<feature type="signal peptide" evidence="1">
    <location>
        <begin position="1"/>
        <end position="21"/>
    </location>
</feature>
<dbReference type="EMBL" id="CAJNOV010002030">
    <property type="protein sequence ID" value="CAF1086901.1"/>
    <property type="molecule type" value="Genomic_DNA"/>
</dbReference>
<dbReference type="EMBL" id="CAJOBH010023750">
    <property type="protein sequence ID" value="CAF4237573.1"/>
    <property type="molecule type" value="Genomic_DNA"/>
</dbReference>
<dbReference type="Proteomes" id="UP000663866">
    <property type="component" value="Unassembled WGS sequence"/>
</dbReference>
<dbReference type="EMBL" id="CAJNRE010019643">
    <property type="protein sequence ID" value="CAF2204423.1"/>
    <property type="molecule type" value="Genomic_DNA"/>
</dbReference>
<dbReference type="OrthoDB" id="10029594at2759"/>
<evidence type="ECO:0000313" key="3">
    <source>
        <dbReference type="EMBL" id="CAF1510199.1"/>
    </source>
</evidence>
<gene>
    <name evidence="8" type="ORF">BYL167_LOCUS25034</name>
    <name evidence="2" type="ORF">CJN711_LOCUS6472</name>
    <name evidence="6" type="ORF">GIL414_LOCUS20042</name>
    <name evidence="3" type="ORF">KQP761_LOCUS15114</name>
    <name evidence="5" type="ORF">MBJ925_LOCUS35553</name>
    <name evidence="9" type="ORF">OVN521_LOCUS32093</name>
    <name evidence="7" type="ORF">SMN809_LOCUS22327</name>
    <name evidence="4" type="ORF">WKI299_LOCUS24598</name>
</gene>
<proteinExistence type="predicted"/>
<dbReference type="Proteomes" id="UP000676336">
    <property type="component" value="Unassembled WGS sequence"/>
</dbReference>
<sequence length="176" mass="20544">MGCSSLLILLGLPNILEDVNQQDFLHPTFFRHCWTYEESMTILEHYQNTVRQIDIFLPDSTINLIHNYRKLMCPRISFYVYCDTEETLAEYRKMPIWTRYDSAFHRNKLQQQLERIAQFHLLIGLLDREMRSEAGDIDASDALVPISQIFLDNASIISEEMQRGSLGEQAVDPAKD</sequence>
<dbReference type="EMBL" id="CAJNRF010010573">
    <property type="protein sequence ID" value="CAF2122058.1"/>
    <property type="molecule type" value="Genomic_DNA"/>
</dbReference>
<protein>
    <submittedName>
        <fullName evidence="3">Uncharacterized protein</fullName>
    </submittedName>
</protein>
<dbReference type="Proteomes" id="UP000681967">
    <property type="component" value="Unassembled WGS sequence"/>
</dbReference>
<dbReference type="EMBL" id="CAJOBG010020934">
    <property type="protein sequence ID" value="CAF4324426.1"/>
    <property type="molecule type" value="Genomic_DNA"/>
</dbReference>
<dbReference type="EMBL" id="CAJOBJ010012090">
    <property type="protein sequence ID" value="CAF4163321.1"/>
    <property type="molecule type" value="Genomic_DNA"/>
</dbReference>
<feature type="chain" id="PRO_5035607425" evidence="1">
    <location>
        <begin position="22"/>
        <end position="176"/>
    </location>
</feature>
<evidence type="ECO:0000313" key="8">
    <source>
        <dbReference type="EMBL" id="CAF4237573.1"/>
    </source>
</evidence>
<keyword evidence="11" id="KW-1185">Reference proteome</keyword>